<accession>A0AAN7DIR9</accession>
<dbReference type="AlphaFoldDB" id="A0AAN7DIR9"/>
<dbReference type="PANTHER" id="PTHR31687:SF3">
    <property type="entry name" value="PROTEIN URG3"/>
    <property type="match status" value="1"/>
</dbReference>
<sequence length="466" mass="52689">MVPYHHGTSPNDFLLSLSSVRERCYKVQEAAARNRLKHFDIDQSKLDEMVQFVILIIKRDYDTPSDIPLYSRWRHFDIGGRPRLNNLLQTWASLGQDALEQTRKLIDILVIAVLMDIKPCQTWTYTEKSTGRVFKRKDGIAVAILELFVNGTFSSDPTQPHRVDSEALVNLSSKTLRDGLQFTETNSFVGIDERHEVLSNLGMVLQNRKDYFGNSLQRPGNLMGKLVSCLFICIIPNLALPPYENPDYLLDHPTTIKTKKGPLISIETLWPVALEMGEIWASEDNVGGTPGLGDVWPCPAISNDDSNLVSFHKLSQWLVYSMIEPMEKLLGATIEGTDLLTPLPDYCNGGFLIDFGFLTLKPADYERGIKNYHANSLLPYQPKVEVAPMFDMSDPVVVEWRALTVAYLDLIAERVRQSFRLSKKLLSLSQLIQGGTWSAGRELAEISRPNTHEPPIVIKIDKRVIY</sequence>
<evidence type="ECO:0000313" key="2">
    <source>
        <dbReference type="Proteomes" id="UP001304243"/>
    </source>
</evidence>
<dbReference type="PANTHER" id="PTHR31687">
    <property type="match status" value="1"/>
</dbReference>
<dbReference type="EMBL" id="JASEJX010000013">
    <property type="protein sequence ID" value="KAK4518222.1"/>
    <property type="molecule type" value="Genomic_DNA"/>
</dbReference>
<dbReference type="Pfam" id="PF07958">
    <property type="entry name" value="DUF1688"/>
    <property type="match status" value="1"/>
</dbReference>
<dbReference type="RefSeq" id="XP_064684888.1">
    <property type="nucleotide sequence ID" value="XM_064820968.1"/>
</dbReference>
<proteinExistence type="predicted"/>
<dbReference type="GeneID" id="89945276"/>
<name>A0AAN7DIR9_9FUNG</name>
<dbReference type="InterPro" id="IPR012469">
    <property type="entry name" value="DUF1688"/>
</dbReference>
<organism evidence="1 2">
    <name type="scientific">Mucor velutinosus</name>
    <dbReference type="NCBI Taxonomy" id="708070"/>
    <lineage>
        <taxon>Eukaryota</taxon>
        <taxon>Fungi</taxon>
        <taxon>Fungi incertae sedis</taxon>
        <taxon>Mucoromycota</taxon>
        <taxon>Mucoromycotina</taxon>
        <taxon>Mucoromycetes</taxon>
        <taxon>Mucorales</taxon>
        <taxon>Mucorineae</taxon>
        <taxon>Mucoraceae</taxon>
        <taxon>Mucor</taxon>
    </lineage>
</organism>
<keyword evidence="2" id="KW-1185">Reference proteome</keyword>
<evidence type="ECO:0000313" key="1">
    <source>
        <dbReference type="EMBL" id="KAK4518222.1"/>
    </source>
</evidence>
<dbReference type="Proteomes" id="UP001304243">
    <property type="component" value="Unassembled WGS sequence"/>
</dbReference>
<comment type="caution">
    <text evidence="1">The sequence shown here is derived from an EMBL/GenBank/DDBJ whole genome shotgun (WGS) entry which is preliminary data.</text>
</comment>
<protein>
    <submittedName>
        <fullName evidence="1">Uncharacterized protein</fullName>
    </submittedName>
</protein>
<reference evidence="1 2" key="1">
    <citation type="submission" date="2022-11" db="EMBL/GenBank/DDBJ databases">
        <title>Mucor velutinosus strain NIH1002 WGS.</title>
        <authorList>
            <person name="Subramanian P."/>
            <person name="Mullikin J.C."/>
            <person name="Segre J.A."/>
            <person name="Zelazny A.M."/>
        </authorList>
    </citation>
    <scope>NUCLEOTIDE SEQUENCE [LARGE SCALE GENOMIC DNA]</scope>
    <source>
        <strain evidence="1 2">NIH1002</strain>
    </source>
</reference>
<gene>
    <name evidence="1" type="ORF">ATC70_001574</name>
</gene>